<dbReference type="EMBL" id="BJVU01000001">
    <property type="protein sequence ID" value="GEL57417.1"/>
    <property type="molecule type" value="Genomic_DNA"/>
</dbReference>
<proteinExistence type="predicted"/>
<evidence type="ECO:0000313" key="1">
    <source>
        <dbReference type="EMBL" id="GAN59528.1"/>
    </source>
</evidence>
<accession>A0A6N3SKY7</accession>
<evidence type="ECO:0000313" key="2">
    <source>
        <dbReference type="EMBL" id="GEL57417.1"/>
    </source>
</evidence>
<reference evidence="1 3" key="1">
    <citation type="submission" date="2012-11" db="EMBL/GenBank/DDBJ databases">
        <title>Whole genome sequence of Acetobacter cibinongensis 4H-1.</title>
        <authorList>
            <person name="Azuma Y."/>
            <person name="Higashiura N."/>
            <person name="Hirakawa H."/>
            <person name="Matsushita K."/>
        </authorList>
    </citation>
    <scope>NUCLEOTIDE SEQUENCE [LARGE SCALE GENOMIC DNA]</scope>
    <source>
        <strain evidence="1 3">4H-1</strain>
    </source>
</reference>
<gene>
    <name evidence="1" type="ORF">Abci_006_007</name>
    <name evidence="2" type="ORF">ACI01nite_00190</name>
</gene>
<keyword evidence="4" id="KW-1185">Reference proteome</keyword>
<evidence type="ECO:0000313" key="3">
    <source>
        <dbReference type="Proteomes" id="UP000032671"/>
    </source>
</evidence>
<sequence>MEKSVKTMHDMIIIRGVPALVVLDVKTFVVRGEFVGLSELVSFQAARVSELRARGQEALDAFIAECREQDRHPLKRYGDNNEHYVLEDVYAELKVIAEQRGQTLEVFVKEQKPFAFQRKATAFEELMLHQRKMDMQHRNATEAEQ</sequence>
<reference evidence="2 4" key="2">
    <citation type="submission" date="2019-07" db="EMBL/GenBank/DDBJ databases">
        <title>Whole genome shotgun sequence of Acetobacter cibinongensis NBRC 16605.</title>
        <authorList>
            <person name="Hosoyama A."/>
            <person name="Uohara A."/>
            <person name="Ohji S."/>
            <person name="Ichikawa N."/>
        </authorList>
    </citation>
    <scope>NUCLEOTIDE SEQUENCE [LARGE SCALE GENOMIC DNA]</scope>
    <source>
        <strain evidence="2 4">NBRC 16605</strain>
    </source>
</reference>
<protein>
    <submittedName>
        <fullName evidence="1">Toxin-antitoxin system HicB</fullName>
    </submittedName>
</protein>
<dbReference type="Proteomes" id="UP000321891">
    <property type="component" value="Unassembled WGS sequence"/>
</dbReference>
<evidence type="ECO:0000313" key="4">
    <source>
        <dbReference type="Proteomes" id="UP000321891"/>
    </source>
</evidence>
<name>A0A0D6N1U4_9PROT</name>
<dbReference type="EMBL" id="BAMV01000006">
    <property type="protein sequence ID" value="GAN59528.1"/>
    <property type="molecule type" value="Genomic_DNA"/>
</dbReference>
<comment type="caution">
    <text evidence="1">The sequence shown here is derived from an EMBL/GenBank/DDBJ whole genome shotgun (WGS) entry which is preliminary data.</text>
</comment>
<accession>A0A0D6N1U4</accession>
<organism evidence="1 3">
    <name type="scientific">Acetobacter cibinongensis</name>
    <dbReference type="NCBI Taxonomy" id="146475"/>
    <lineage>
        <taxon>Bacteria</taxon>
        <taxon>Pseudomonadati</taxon>
        <taxon>Pseudomonadota</taxon>
        <taxon>Alphaproteobacteria</taxon>
        <taxon>Acetobacterales</taxon>
        <taxon>Acetobacteraceae</taxon>
        <taxon>Acetobacter</taxon>
    </lineage>
</organism>
<dbReference type="Proteomes" id="UP000032671">
    <property type="component" value="Unassembled WGS sequence"/>
</dbReference>
<dbReference type="AlphaFoldDB" id="A0A0D6N1U4"/>